<dbReference type="OrthoDB" id="6756152at2"/>
<protein>
    <submittedName>
        <fullName evidence="1">Uncharacterized protein</fullName>
    </submittedName>
</protein>
<name>A0A5E6YYP5_PSEFL</name>
<evidence type="ECO:0000313" key="1">
    <source>
        <dbReference type="EMBL" id="VVN59252.1"/>
    </source>
</evidence>
<reference evidence="1 2" key="1">
    <citation type="submission" date="2019-09" db="EMBL/GenBank/DDBJ databases">
        <authorList>
            <person name="Chandra G."/>
            <person name="Truman W A."/>
        </authorList>
    </citation>
    <scope>NUCLEOTIDE SEQUENCE [LARGE SCALE GENOMIC DNA]</scope>
    <source>
        <strain evidence="1">PS685</strain>
    </source>
</reference>
<sequence>MSMLSSRPEAQLQREALAIAGHLSRQPTFLAAARDSFRTTLHRRFAFVSQAFDLDAMHVTDYRLVWNQDQTEQVASPATSRTLGEELSRYLASRELPVFQGLVGIFDKAGVYGDLGARIVGGDNTGSELVAMLQDAGVRACLNYQQQVAAFYSGTPLDGLKSAMAVASPHELAGVDPQRLVFGVLGVSGHEWESRSIVQLFAAYRESGELAAHPDGMSTDGQMTAWTYPAASAGHFYRSHSGLEKPGVLLKLLQDADNRYARDLPMNEPLKAWLAQRMARQRAAEANLRLRDGTLTAEGAAMIKGITGGVRDAMDLHSPGVYELFLRVPGIEARVAGCLVLTSSPRDLPIYSPAGVILLIAGQGLIEFSSGSEFSDCMTLWLDQPQNHPWLRAGVALGHRDAVFAHRPRALVDYPGVPGGDAFAHCLTTLLSWQQDSCTHLIRSGSVEPLYLEQAIDLRARFRVGHVLQVCESARQGKHTAQAFRNTALNDGLVQVFPLIQPLVSPFDMDSLNLKGYRDDSKVTDLSVGRINPEHLQLVSTSPLGDVLREMVANLEAFNVFAQADLFFICAGDNCIEMAAQEFRESIQALVRPLRYIAVEYQLPVAPEAVPDEPINTFKQQADATLADLQAMSEMLKQSAVPSSRRLRPAMHSELQCAISEVIRQFQLFKYGLRGEAIQVLYQRLPLAETLPVRLRRHLETYLQGDGQTYLFDYGESVTLPEMLEYYRVIPADPTTAPARLQALNDLEEQYAVRCMGMERGTPLIDCLLTADQERKLLNAAKGFISSRQPSQGVNALPPLELLAHYLPDFDPARFAHTRPAVALQQLLTSECGQCLGRELLKVLGWHGARDGETSPVTLCTQLVWKTLVLRYSQAGEVAGYDLHSDRLWGRTYAWIRSDFETFLLTSRQAASSAFAALLARLLRTAMPPDFSVRDIPGELTYGSPSWVNLRHGAELAHAIEPGSTLRMTFQEVILLPGKQGQGLVFSAKANEQEQGLLREKSSAILALRLPPLMAWAALHGVVPKMPLAAYSSVEIQRAVQALDAYEHAIFKATNDLFKPAPNRFEIAKKELARRGLNPYFSEFTAARGRMPLFELYAAGKHLELDFPPYTSATIPSAEEVRASAERFSRLKKLPVNIELEFNRQYNAYEAALVAAQQAVVRFLLDSLPPRQRQDIEYSHVRVLRVRAESTGSVSEDSPEITDSLMLRQGFILEVCKKETCDLYEIFPRALHIQESPRLKPLLVGGVIAPKKIGIHTWVHTFRHGTVLNIDENAYRTGHKPMPHETSRSRLIIEELGSVPAGDETSSHLPDTFNSLRSKQIARLIPLYIDKGQARAAARGVTAFDQAHPALSLLKAITPFWGGIEDLLSDDQKRRASGAFGMLLDLLFLVPVVRFAGGAVRVINLAGKIGFKAVLPRMGKLARTLLVSLAQELNPLDGLPRLLKWSGAKLLEGGACLAEKGLGHFRQVTSLSSVARYDIKQGLVTVADPGAWKPVAQGDELRTVSDVKNVQVRNTGSVTTSDYRLIDPVSSLPYGPRLASGARSVHFGQQKFFVSASPDLPDGYYLLRVRSPDNPSQLLSSGVIAKPEAGAAGQWKRRGIKGGGDEVPETASLHTWRLQDDNGLASLGDMTTFRRSDVSLKGRQPDTTTGVHTFDNRSYIAVGDPPEAYEVVRVRNRFWQLHTDGEQAGPFVAYRPAQGQTSGVWDLAPQITLQPKPRSKWETAPEILFTPEPDGPQLYRNLNKLPASTPWQVESGIDFKRIEQEIRTRFNVELEGVEVISTTASDLAVRMDIPYDAASAKASPVAWTSPQGKIHIATDHPDYVVNGLVDSDKVRSTVVHEYVHAASHRRAGLQVISGEGVNYDESVVDYFAEKIYSQIYPGRPYKSGYFTADGALWHGQLVPFMSQSATMNLVEIQQALFHDPALFRPLGPDALQEWKRLTGF</sequence>
<dbReference type="RefSeq" id="WP_150628972.1">
    <property type="nucleotide sequence ID" value="NZ_CABVHO010000037.1"/>
</dbReference>
<dbReference type="Proteomes" id="UP000326437">
    <property type="component" value="Unassembled WGS sequence"/>
</dbReference>
<gene>
    <name evidence="1" type="ORF">PS685_03075</name>
</gene>
<evidence type="ECO:0000313" key="2">
    <source>
        <dbReference type="Proteomes" id="UP000326437"/>
    </source>
</evidence>
<organism evidence="1 2">
    <name type="scientific">Pseudomonas fluorescens</name>
    <dbReference type="NCBI Taxonomy" id="294"/>
    <lineage>
        <taxon>Bacteria</taxon>
        <taxon>Pseudomonadati</taxon>
        <taxon>Pseudomonadota</taxon>
        <taxon>Gammaproteobacteria</taxon>
        <taxon>Pseudomonadales</taxon>
        <taxon>Pseudomonadaceae</taxon>
        <taxon>Pseudomonas</taxon>
    </lineage>
</organism>
<dbReference type="EMBL" id="CABVHO010000037">
    <property type="protein sequence ID" value="VVN59252.1"/>
    <property type="molecule type" value="Genomic_DNA"/>
</dbReference>
<proteinExistence type="predicted"/>
<accession>A0A5E6YYP5</accession>